<accession>W4FHM2</accession>
<proteinExistence type="predicted"/>
<feature type="transmembrane region" description="Helical" evidence="2">
    <location>
        <begin position="265"/>
        <end position="284"/>
    </location>
</feature>
<protein>
    <recommendedName>
        <fullName evidence="4">Transmembrane protein</fullName>
    </recommendedName>
</protein>
<gene>
    <name evidence="3" type="ORF">H257_16758</name>
</gene>
<feature type="region of interest" description="Disordered" evidence="1">
    <location>
        <begin position="1"/>
        <end position="23"/>
    </location>
</feature>
<feature type="transmembrane region" description="Helical" evidence="2">
    <location>
        <begin position="327"/>
        <end position="347"/>
    </location>
</feature>
<dbReference type="EMBL" id="KI913204">
    <property type="protein sequence ID" value="ETV66960.1"/>
    <property type="molecule type" value="Genomic_DNA"/>
</dbReference>
<feature type="compositionally biased region" description="Polar residues" evidence="1">
    <location>
        <begin position="7"/>
        <end position="16"/>
    </location>
</feature>
<keyword evidence="2" id="KW-0812">Transmembrane</keyword>
<evidence type="ECO:0000256" key="2">
    <source>
        <dbReference type="SAM" id="Phobius"/>
    </source>
</evidence>
<organism evidence="3">
    <name type="scientific">Aphanomyces astaci</name>
    <name type="common">Crayfish plague agent</name>
    <dbReference type="NCBI Taxonomy" id="112090"/>
    <lineage>
        <taxon>Eukaryota</taxon>
        <taxon>Sar</taxon>
        <taxon>Stramenopiles</taxon>
        <taxon>Oomycota</taxon>
        <taxon>Saprolegniomycetes</taxon>
        <taxon>Saprolegniales</taxon>
        <taxon>Verrucalvaceae</taxon>
        <taxon>Aphanomyces</taxon>
    </lineage>
</organism>
<evidence type="ECO:0000256" key="1">
    <source>
        <dbReference type="SAM" id="MobiDB-lite"/>
    </source>
</evidence>
<dbReference type="GeneID" id="20818754"/>
<sequence>MLREAGSWSTKLGQTTNDHRDGTKVLGKERVLQNGGQEHILAKNGIPAFVDITASGDENDATKNALLGWATIQADDKVYNATVLQLAGYTAEQGAVAVPVIIRFEQSLAGVALNEFKEMEATILEINTSILSNYAFLSAQYNNATVSPSTTISRDHVKNTYLLRFALSLPTHGDSSMPYNVAAIFYSLEKRQFVCDFVAANASSRLSMKLHHCQKNRLFGVTVVDTCTWVQPDEASPVNIPDSTYYTVYHSGQVWGGRAMCWVKFTWRCALGVYILWLMWRVYYRHYGPLVRNLRAIGLDTQCHTYQVKEYIVDVGDPKWLILSHPIVVVGMTVDCIVGAAYLGVATIRVTQVTDVTEFAVGCLYGSRTVWAAYLTMRFITPLVKRHCWERHFQPLDPGVMALTASLYAGPLVFIVCNSPLLLLFQPLLTVFLPPEHHYDAVDSELVTIGLLMLLASVPIVRSVWIPKLLRQYSIKQGGPTTLRSHVASSQFNDLKQRILFGLLRRPVCSVDQVGGSLHSLLDECCRVQRLPLFSPRGADCFVTCVPPTTNDTTVTVKQVRLSLIHSLDLRAHDRDDIATSSIKICDKAPCVYCRGCLHCELFALCDKVSGQVEPMRSRWRVQVPMDDVIIYKTQAVQAAALDGLLPTSLFDKPVSSSGRSSVVADHFIIYPNKKMSM</sequence>
<evidence type="ECO:0008006" key="4">
    <source>
        <dbReference type="Google" id="ProtNLM"/>
    </source>
</evidence>
<feature type="transmembrane region" description="Helical" evidence="2">
    <location>
        <begin position="446"/>
        <end position="465"/>
    </location>
</feature>
<keyword evidence="2" id="KW-0472">Membrane</keyword>
<dbReference type="OrthoDB" id="79579at2759"/>
<reference evidence="3" key="1">
    <citation type="submission" date="2013-12" db="EMBL/GenBank/DDBJ databases">
        <title>The Genome Sequence of Aphanomyces astaci APO3.</title>
        <authorList>
            <consortium name="The Broad Institute Genomics Platform"/>
            <person name="Russ C."/>
            <person name="Tyler B."/>
            <person name="van West P."/>
            <person name="Dieguez-Uribeondo J."/>
            <person name="Young S.K."/>
            <person name="Zeng Q."/>
            <person name="Gargeya S."/>
            <person name="Fitzgerald M."/>
            <person name="Abouelleil A."/>
            <person name="Alvarado L."/>
            <person name="Chapman S.B."/>
            <person name="Gainer-Dewar J."/>
            <person name="Goldberg J."/>
            <person name="Griggs A."/>
            <person name="Gujja S."/>
            <person name="Hansen M."/>
            <person name="Howarth C."/>
            <person name="Imamovic A."/>
            <person name="Ireland A."/>
            <person name="Larimer J."/>
            <person name="McCowan C."/>
            <person name="Murphy C."/>
            <person name="Pearson M."/>
            <person name="Poon T.W."/>
            <person name="Priest M."/>
            <person name="Roberts A."/>
            <person name="Saif S."/>
            <person name="Shea T."/>
            <person name="Sykes S."/>
            <person name="Wortman J."/>
            <person name="Nusbaum C."/>
            <person name="Birren B."/>
        </authorList>
    </citation>
    <scope>NUCLEOTIDE SEQUENCE [LARGE SCALE GENOMIC DNA]</scope>
    <source>
        <strain evidence="3">APO3</strain>
    </source>
</reference>
<keyword evidence="2" id="KW-1133">Transmembrane helix</keyword>
<dbReference type="AlphaFoldDB" id="W4FHM2"/>
<name>W4FHM2_APHAT</name>
<dbReference type="RefSeq" id="XP_009843601.1">
    <property type="nucleotide sequence ID" value="XM_009845299.1"/>
</dbReference>
<feature type="transmembrane region" description="Helical" evidence="2">
    <location>
        <begin position="400"/>
        <end position="426"/>
    </location>
</feature>
<evidence type="ECO:0000313" key="3">
    <source>
        <dbReference type="EMBL" id="ETV66960.1"/>
    </source>
</evidence>
<dbReference type="VEuPathDB" id="FungiDB:H257_16758"/>